<dbReference type="EMBL" id="CP036278">
    <property type="protein sequence ID" value="QDU55057.1"/>
    <property type="molecule type" value="Genomic_DNA"/>
</dbReference>
<dbReference type="EC" id="2.4.1.187" evidence="3"/>
<evidence type="ECO:0000256" key="2">
    <source>
        <dbReference type="ARBA" id="ARBA00022679"/>
    </source>
</evidence>
<evidence type="ECO:0000313" key="3">
    <source>
        <dbReference type="EMBL" id="QDU55057.1"/>
    </source>
</evidence>
<dbReference type="Proteomes" id="UP000315750">
    <property type="component" value="Chromosome"/>
</dbReference>
<dbReference type="Pfam" id="PF03808">
    <property type="entry name" value="Glyco_tran_WecG"/>
    <property type="match status" value="1"/>
</dbReference>
<dbReference type="InterPro" id="IPR004629">
    <property type="entry name" value="WecG_TagA_CpsF"/>
</dbReference>
<dbReference type="PANTHER" id="PTHR34136">
    <property type="match status" value="1"/>
</dbReference>
<reference evidence="3 4" key="1">
    <citation type="submission" date="2019-02" db="EMBL/GenBank/DDBJ databases">
        <title>Deep-cultivation of Planctomycetes and their phenomic and genomic characterization uncovers novel biology.</title>
        <authorList>
            <person name="Wiegand S."/>
            <person name="Jogler M."/>
            <person name="Boedeker C."/>
            <person name="Pinto D."/>
            <person name="Vollmers J."/>
            <person name="Rivas-Marin E."/>
            <person name="Kohn T."/>
            <person name="Peeters S.H."/>
            <person name="Heuer A."/>
            <person name="Rast P."/>
            <person name="Oberbeckmann S."/>
            <person name="Bunk B."/>
            <person name="Jeske O."/>
            <person name="Meyerdierks A."/>
            <person name="Storesund J.E."/>
            <person name="Kallscheuer N."/>
            <person name="Luecker S."/>
            <person name="Lage O.M."/>
            <person name="Pohl T."/>
            <person name="Merkel B.J."/>
            <person name="Hornburger P."/>
            <person name="Mueller R.-W."/>
            <person name="Bruemmer F."/>
            <person name="Labrenz M."/>
            <person name="Spormann A.M."/>
            <person name="Op den Camp H."/>
            <person name="Overmann J."/>
            <person name="Amann R."/>
            <person name="Jetten M.S.M."/>
            <person name="Mascher T."/>
            <person name="Medema M.H."/>
            <person name="Devos D.P."/>
            <person name="Kaster A.-K."/>
            <person name="Ovreas L."/>
            <person name="Rohde M."/>
            <person name="Galperin M.Y."/>
            <person name="Jogler C."/>
        </authorList>
    </citation>
    <scope>NUCLEOTIDE SEQUENCE [LARGE SCALE GENOMIC DNA]</scope>
    <source>
        <strain evidence="3 4">Pan181</strain>
    </source>
</reference>
<accession>A0A518AJZ0</accession>
<dbReference type="GO" id="GO:0047244">
    <property type="term" value="F:N-acetylglucosaminyldiphosphoundecaprenol N-acetyl-beta-D-mannosaminyltransferase activity"/>
    <property type="evidence" value="ECO:0007669"/>
    <property type="project" value="UniProtKB-EC"/>
</dbReference>
<gene>
    <name evidence="3" type="primary">tagA_1</name>
    <name evidence="3" type="ORF">Pan181_12430</name>
</gene>
<keyword evidence="4" id="KW-1185">Reference proteome</keyword>
<sequence length="269" mass="29864">MVDTAAEASDYSSPLPNPDSHHLFGIDFHVVRMADAVEWVMARLQAADRQCQLVFTPNVDHVVKLRDDLAFRQAYERADLVIADGWPIVSASRMLHKTLPARVPGSELVPTVIASGTTDFRPRVFLLGGAAGVGERATQRLLAAHPHLEIVGTDSPPMGFEKSEQESDRIVEKVNQAEPDLLVVGFGAPKQELWLAAHRDRLRAKVAIAAGATIDFMAGEQTRAPGWIQAMRLEWLHRIATNPRRLIGRYAKDAIVFPQLVLKEMWTKK</sequence>
<dbReference type="KEGG" id="amuc:Pan181_12430"/>
<name>A0A518AJZ0_9BACT</name>
<dbReference type="AlphaFoldDB" id="A0A518AJZ0"/>
<keyword evidence="2 3" id="KW-0808">Transferase</keyword>
<proteinExistence type="predicted"/>
<keyword evidence="1 3" id="KW-0328">Glycosyltransferase</keyword>
<protein>
    <submittedName>
        <fullName evidence="3">N-acetylmannosaminyltransferase</fullName>
        <ecNumber evidence="3">2.4.1.187</ecNumber>
    </submittedName>
</protein>
<dbReference type="OrthoDB" id="9771846at2"/>
<dbReference type="PANTHER" id="PTHR34136:SF1">
    <property type="entry name" value="UDP-N-ACETYL-D-MANNOSAMINURONIC ACID TRANSFERASE"/>
    <property type="match status" value="1"/>
</dbReference>
<dbReference type="NCBIfam" id="TIGR00696">
    <property type="entry name" value="wecG_tagA_cpsF"/>
    <property type="match status" value="1"/>
</dbReference>
<dbReference type="CDD" id="cd06533">
    <property type="entry name" value="Glyco_transf_WecG_TagA"/>
    <property type="match status" value="1"/>
</dbReference>
<evidence type="ECO:0000313" key="4">
    <source>
        <dbReference type="Proteomes" id="UP000315750"/>
    </source>
</evidence>
<organism evidence="3 4">
    <name type="scientific">Aeoliella mucimassa</name>
    <dbReference type="NCBI Taxonomy" id="2527972"/>
    <lineage>
        <taxon>Bacteria</taxon>
        <taxon>Pseudomonadati</taxon>
        <taxon>Planctomycetota</taxon>
        <taxon>Planctomycetia</taxon>
        <taxon>Pirellulales</taxon>
        <taxon>Lacipirellulaceae</taxon>
        <taxon>Aeoliella</taxon>
    </lineage>
</organism>
<evidence type="ECO:0000256" key="1">
    <source>
        <dbReference type="ARBA" id="ARBA00022676"/>
    </source>
</evidence>